<dbReference type="AlphaFoldDB" id="A0A931AYK8"/>
<keyword evidence="1" id="KW-1133">Transmembrane helix</keyword>
<name>A0A931AYK8_9ACTN</name>
<sequence>MRFPLAAAGLAFLISLLWWAAFYPGLMSFDSYTYTWESTTGHWINDHSIPYIGSVWLSLQLTGTYALLTFGQIVAQAAITGYLAAGLRKFTIRRRWILGAVALCGILPPTGDFFIFVWKDVPFVLGAMLAAAAVLHVVGDALKLPREARRGLGRGLVGRREDWLSFGGAIGQRRDWLAFAGGMLLLVLARNNGFLTVVLVAIVLVCCLPWLWRRILPLTVIPVIFYFFLTSVVYPVVGVQAQTNNSAYTFFYADVAYGYSKDPSMFSPAQLQAMAAVSPLEHWKSAGAQCYDTDPLTIDGPFDMTAAAANQTELMSAFTTVLKKAPQYVADAQFCRSHNAWAIFPDSHGIFMAPVNYTGPYKSATISHPELKHSPFKSAFHAAPLSKTLNHLGSWWFAVSRAPQLQWILWGGAVWCYICYAIVVRLTRKVWRREVLATAAVMAALQLTVLAATPAPLYRYMAGPTVLGVLLLPLAFSRLRRDDAAPDA</sequence>
<gene>
    <name evidence="2" type="ORF">I2501_07150</name>
</gene>
<organism evidence="2 3">
    <name type="scientific">Streptacidiphilus fuscans</name>
    <dbReference type="NCBI Taxonomy" id="2789292"/>
    <lineage>
        <taxon>Bacteria</taxon>
        <taxon>Bacillati</taxon>
        <taxon>Actinomycetota</taxon>
        <taxon>Actinomycetes</taxon>
        <taxon>Kitasatosporales</taxon>
        <taxon>Streptomycetaceae</taxon>
        <taxon>Streptacidiphilus</taxon>
    </lineage>
</organism>
<protein>
    <submittedName>
        <fullName evidence="2">Uncharacterized protein</fullName>
    </submittedName>
</protein>
<feature type="transmembrane region" description="Helical" evidence="1">
    <location>
        <begin position="65"/>
        <end position="84"/>
    </location>
</feature>
<feature type="transmembrane region" description="Helical" evidence="1">
    <location>
        <begin position="435"/>
        <end position="452"/>
    </location>
</feature>
<evidence type="ECO:0000256" key="1">
    <source>
        <dbReference type="SAM" id="Phobius"/>
    </source>
</evidence>
<feature type="transmembrane region" description="Helical" evidence="1">
    <location>
        <begin position="96"/>
        <end position="117"/>
    </location>
</feature>
<reference evidence="2" key="1">
    <citation type="submission" date="2020-11" db="EMBL/GenBank/DDBJ databases">
        <title>Isolation and identification of active actinomycetes.</title>
        <authorList>
            <person name="Yu B."/>
        </authorList>
    </citation>
    <scope>NUCLEOTIDE SEQUENCE</scope>
    <source>
        <strain evidence="2">NEAU-YB345</strain>
    </source>
</reference>
<evidence type="ECO:0000313" key="2">
    <source>
        <dbReference type="EMBL" id="MBF9067814.1"/>
    </source>
</evidence>
<feature type="transmembrane region" description="Helical" evidence="1">
    <location>
        <begin position="219"/>
        <end position="237"/>
    </location>
</feature>
<feature type="transmembrane region" description="Helical" evidence="1">
    <location>
        <begin position="407"/>
        <end position="423"/>
    </location>
</feature>
<keyword evidence="3" id="KW-1185">Reference proteome</keyword>
<proteinExistence type="predicted"/>
<feature type="transmembrane region" description="Helical" evidence="1">
    <location>
        <begin position="194"/>
        <end position="212"/>
    </location>
</feature>
<dbReference type="EMBL" id="JADPRT010000003">
    <property type="protein sequence ID" value="MBF9067814.1"/>
    <property type="molecule type" value="Genomic_DNA"/>
</dbReference>
<evidence type="ECO:0000313" key="3">
    <source>
        <dbReference type="Proteomes" id="UP000657385"/>
    </source>
</evidence>
<keyword evidence="1" id="KW-0472">Membrane</keyword>
<dbReference type="Proteomes" id="UP000657385">
    <property type="component" value="Unassembled WGS sequence"/>
</dbReference>
<keyword evidence="1" id="KW-0812">Transmembrane</keyword>
<accession>A0A931AYK8</accession>
<comment type="caution">
    <text evidence="2">The sequence shown here is derived from an EMBL/GenBank/DDBJ whole genome shotgun (WGS) entry which is preliminary data.</text>
</comment>